<evidence type="ECO:0000256" key="1">
    <source>
        <dbReference type="SAM" id="MobiDB-lite"/>
    </source>
</evidence>
<dbReference type="Proteomes" id="UP001154252">
    <property type="component" value="Unassembled WGS sequence"/>
</dbReference>
<evidence type="ECO:0000313" key="3">
    <source>
        <dbReference type="Proteomes" id="UP001154252"/>
    </source>
</evidence>
<feature type="region of interest" description="Disordered" evidence="1">
    <location>
        <begin position="1"/>
        <end position="66"/>
    </location>
</feature>
<sequence>MEIKRLKSSHTTYPYPAVDDADQDLDRRPEAEKREWEHRLIQSMSTEPRGEGSVPLTRTGTDSMEWGTGERASLRARLEPMTTRDNERLLRTHHRSLSKASIVYITSSPFGRRIWLISCNVPDITAGGLDIHILPAGYPLKSPLIPTPAAQFILAQSLVKGQINPRKFLTEQDLESLRILFPRAIGAQLLIAGFLRMLFDSIAEVERTHSLGYPGEVGGLVVLLDTATFSATAQNIESGAVVSDTEAKSVGCLGLKLKLPGGKTVLTTVTHAYVRNPTLPVVLMRVADWVIRAKNALYRFRNPHLDRDSRAYGVSDQSLSNNPTGKDILLFKTNTKVGTITHCFDNPSPILPFPVGYRHDLSLIEGETLPEVVSPPGYPIISAWAPYEKVLAGVPLYAVALNAQTQNWRVVEGAKVTPAMVNSVLLGSEYVWDGEASDQAVAMLWRSKDDVDSAGGYSSSVLCTGTPTDQHGEAVVFQNYETGLRMWESEGSSLLANIKAGFLLPREIRESIIVVPDPKRPISYNTACGKGSVDKQKDDIHQVSDLFRKRHCQGP</sequence>
<feature type="compositionally biased region" description="Basic and acidic residues" evidence="1">
    <location>
        <begin position="24"/>
        <end position="40"/>
    </location>
</feature>
<comment type="caution">
    <text evidence="2">The sequence shown here is derived from an EMBL/GenBank/DDBJ whole genome shotgun (WGS) entry which is preliminary data.</text>
</comment>
<dbReference type="AlphaFoldDB" id="A0A9W4P1F8"/>
<keyword evidence="3" id="KW-1185">Reference proteome</keyword>
<proteinExistence type="predicted"/>
<dbReference type="EMBL" id="CAJVRC010000839">
    <property type="protein sequence ID" value="CAG8887880.1"/>
    <property type="molecule type" value="Genomic_DNA"/>
</dbReference>
<protein>
    <submittedName>
        <fullName evidence="2">Uncharacterized protein</fullName>
    </submittedName>
</protein>
<evidence type="ECO:0000313" key="2">
    <source>
        <dbReference type="EMBL" id="CAG8887880.1"/>
    </source>
</evidence>
<name>A0A9W4P1F8_9EURO</name>
<organism evidence="2 3">
    <name type="scientific">Penicillium egyptiacum</name>
    <dbReference type="NCBI Taxonomy" id="1303716"/>
    <lineage>
        <taxon>Eukaryota</taxon>
        <taxon>Fungi</taxon>
        <taxon>Dikarya</taxon>
        <taxon>Ascomycota</taxon>
        <taxon>Pezizomycotina</taxon>
        <taxon>Eurotiomycetes</taxon>
        <taxon>Eurotiomycetidae</taxon>
        <taxon>Eurotiales</taxon>
        <taxon>Aspergillaceae</taxon>
        <taxon>Penicillium</taxon>
    </lineage>
</organism>
<reference evidence="2" key="1">
    <citation type="submission" date="2021-07" db="EMBL/GenBank/DDBJ databases">
        <authorList>
            <person name="Branca A.L. A."/>
        </authorList>
    </citation>
    <scope>NUCLEOTIDE SEQUENCE</scope>
</reference>
<gene>
    <name evidence="2" type="ORF">PEGY_LOCUS1220</name>
</gene>
<dbReference type="OrthoDB" id="3009558at2759"/>
<accession>A0A9W4P1F8</accession>